<dbReference type="KEGG" id="abae:CL176_06235"/>
<dbReference type="EMBL" id="CP023434">
    <property type="protein sequence ID" value="AXY25625.1"/>
    <property type="molecule type" value="Genomic_DNA"/>
</dbReference>
<feature type="chain" id="PRO_5016996817" evidence="1">
    <location>
        <begin position="26"/>
        <end position="100"/>
    </location>
</feature>
<dbReference type="RefSeq" id="WP_118990528.1">
    <property type="nucleotide sequence ID" value="NZ_CP023434.1"/>
</dbReference>
<keyword evidence="3" id="KW-1185">Reference proteome</keyword>
<gene>
    <name evidence="2" type="ORF">CL176_06235</name>
</gene>
<dbReference type="AlphaFoldDB" id="A0A347WKL8"/>
<organism evidence="2 3">
    <name type="scientific">Suicoccus acidiformans</name>
    <dbReference type="NCBI Taxonomy" id="2036206"/>
    <lineage>
        <taxon>Bacteria</taxon>
        <taxon>Bacillati</taxon>
        <taxon>Bacillota</taxon>
        <taxon>Bacilli</taxon>
        <taxon>Lactobacillales</taxon>
        <taxon>Aerococcaceae</taxon>
        <taxon>Suicoccus</taxon>
    </lineage>
</organism>
<dbReference type="Proteomes" id="UP000263232">
    <property type="component" value="Chromosome"/>
</dbReference>
<name>A0A347WKL8_9LACT</name>
<evidence type="ECO:0000313" key="3">
    <source>
        <dbReference type="Proteomes" id="UP000263232"/>
    </source>
</evidence>
<sequence length="100" mass="10784">MKFHKGYVIPVLLLLSQQSLVPSQAAETAPEIVDVPPVSEVAPAIVVNETVADVQVETEMIDNSEVSDFSDNLGTDSITSEVYPNEFTELESTLGEAIYA</sequence>
<reference evidence="2 3" key="1">
    <citation type="submission" date="2017-09" db="EMBL/GenBank/DDBJ databases">
        <title>Complete genome sequence of Oxytococcus suis strain ZY16052.</title>
        <authorList>
            <person name="Li F."/>
        </authorList>
    </citation>
    <scope>NUCLEOTIDE SEQUENCE [LARGE SCALE GENOMIC DNA]</scope>
    <source>
        <strain evidence="2 3">ZY16052</strain>
    </source>
</reference>
<feature type="signal peptide" evidence="1">
    <location>
        <begin position="1"/>
        <end position="25"/>
    </location>
</feature>
<keyword evidence="1" id="KW-0732">Signal</keyword>
<evidence type="ECO:0000313" key="2">
    <source>
        <dbReference type="EMBL" id="AXY25625.1"/>
    </source>
</evidence>
<proteinExistence type="predicted"/>
<evidence type="ECO:0000256" key="1">
    <source>
        <dbReference type="SAM" id="SignalP"/>
    </source>
</evidence>
<protein>
    <submittedName>
        <fullName evidence="2">Uncharacterized protein</fullName>
    </submittedName>
</protein>
<accession>A0A347WKL8</accession>